<sequence>MSTRTAATTVAAIDPSLASTGLARLTTREGRWVAETSLVTSTGRRSDTLRQRHQRLRDITTDVTDYVADADLVVIEGPAMASRGGSTVDRHGLWWRIVATVTDRSTPMLVVPPTSRAKFATGKGNADKAAVAAAVVRMWPEADIATSDAADALALASLGAAAADLPVPFPLPQYRTDVLAAVVPEPSKEHTP</sequence>
<dbReference type="PANTHER" id="PTHR30194">
    <property type="entry name" value="CROSSOVER JUNCTION ENDODEOXYRIBONUCLEASE RUVC"/>
    <property type="match status" value="1"/>
</dbReference>
<gene>
    <name evidence="12" type="ORF">SAMN04487819_11689</name>
</gene>
<keyword evidence="11" id="KW-0234">DNA repair</keyword>
<keyword evidence="5 12" id="KW-0255">Endonuclease</keyword>
<evidence type="ECO:0000256" key="6">
    <source>
        <dbReference type="ARBA" id="ARBA00022763"/>
    </source>
</evidence>
<keyword evidence="6" id="KW-0227">DNA damage</keyword>
<comment type="similarity">
    <text evidence="1">Belongs to the RuvC family.</text>
</comment>
<dbReference type="InterPro" id="IPR002176">
    <property type="entry name" value="X-over_junc_endoDNase_RuvC"/>
</dbReference>
<evidence type="ECO:0000256" key="4">
    <source>
        <dbReference type="ARBA" id="ARBA00022723"/>
    </source>
</evidence>
<keyword evidence="7" id="KW-0378">Hydrolase</keyword>
<proteinExistence type="inferred from homology"/>
<dbReference type="GO" id="GO:0006281">
    <property type="term" value="P:DNA repair"/>
    <property type="evidence" value="ECO:0007669"/>
    <property type="project" value="UniProtKB-KW"/>
</dbReference>
<evidence type="ECO:0000256" key="9">
    <source>
        <dbReference type="ARBA" id="ARBA00023125"/>
    </source>
</evidence>
<dbReference type="PROSITE" id="PS01321">
    <property type="entry name" value="RUVC"/>
    <property type="match status" value="1"/>
</dbReference>
<dbReference type="EMBL" id="FOMZ01000016">
    <property type="protein sequence ID" value="SFE55170.1"/>
    <property type="molecule type" value="Genomic_DNA"/>
</dbReference>
<keyword evidence="8" id="KW-0460">Magnesium</keyword>
<dbReference type="GO" id="GO:0046872">
    <property type="term" value="F:metal ion binding"/>
    <property type="evidence" value="ECO:0007669"/>
    <property type="project" value="UniProtKB-KW"/>
</dbReference>
<keyword evidence="13" id="KW-1185">Reference proteome</keyword>
<evidence type="ECO:0000256" key="2">
    <source>
        <dbReference type="ARBA" id="ARBA00022490"/>
    </source>
</evidence>
<evidence type="ECO:0000256" key="1">
    <source>
        <dbReference type="ARBA" id="ARBA00009518"/>
    </source>
</evidence>
<dbReference type="Proteomes" id="UP000198716">
    <property type="component" value="Unassembled WGS sequence"/>
</dbReference>
<dbReference type="InterPro" id="IPR036397">
    <property type="entry name" value="RNaseH_sf"/>
</dbReference>
<keyword evidence="3" id="KW-0540">Nuclease</keyword>
<keyword evidence="2" id="KW-0963">Cytoplasm</keyword>
<dbReference type="PANTHER" id="PTHR30194:SF3">
    <property type="entry name" value="CROSSOVER JUNCTION ENDODEOXYRIBONUCLEASE RUVC"/>
    <property type="match status" value="1"/>
</dbReference>
<organism evidence="12 13">
    <name type="scientific">Actinopolyspora alba</name>
    <dbReference type="NCBI Taxonomy" id="673379"/>
    <lineage>
        <taxon>Bacteria</taxon>
        <taxon>Bacillati</taxon>
        <taxon>Actinomycetota</taxon>
        <taxon>Actinomycetes</taxon>
        <taxon>Actinopolysporales</taxon>
        <taxon>Actinopolysporaceae</taxon>
        <taxon>Actinopolyspora</taxon>
        <taxon>Actinopolyspora alba group</taxon>
    </lineage>
</organism>
<reference evidence="13" key="1">
    <citation type="submission" date="2016-10" db="EMBL/GenBank/DDBJ databases">
        <authorList>
            <person name="Varghese N."/>
            <person name="Submissions S."/>
        </authorList>
    </citation>
    <scope>NUCLEOTIDE SEQUENCE [LARGE SCALE GENOMIC DNA]</scope>
    <source>
        <strain evidence="13">DSM 45004</strain>
    </source>
</reference>
<dbReference type="InterPro" id="IPR020563">
    <property type="entry name" value="X-over_junc_endoDNase_Mg_BS"/>
</dbReference>
<protein>
    <submittedName>
        <fullName evidence="12">Holliday junction resolvasome RuvABC endonuclease subunit</fullName>
    </submittedName>
</protein>
<dbReference type="GO" id="GO:0006310">
    <property type="term" value="P:DNA recombination"/>
    <property type="evidence" value="ECO:0007669"/>
    <property type="project" value="UniProtKB-KW"/>
</dbReference>
<evidence type="ECO:0000256" key="7">
    <source>
        <dbReference type="ARBA" id="ARBA00022801"/>
    </source>
</evidence>
<keyword evidence="4" id="KW-0479">Metal-binding</keyword>
<dbReference type="SUPFAM" id="SSF53098">
    <property type="entry name" value="Ribonuclease H-like"/>
    <property type="match status" value="1"/>
</dbReference>
<evidence type="ECO:0000256" key="10">
    <source>
        <dbReference type="ARBA" id="ARBA00023172"/>
    </source>
</evidence>
<evidence type="ECO:0000313" key="12">
    <source>
        <dbReference type="EMBL" id="SFE55170.1"/>
    </source>
</evidence>
<evidence type="ECO:0000313" key="13">
    <source>
        <dbReference type="Proteomes" id="UP000198716"/>
    </source>
</evidence>
<evidence type="ECO:0000256" key="8">
    <source>
        <dbReference type="ARBA" id="ARBA00022842"/>
    </source>
</evidence>
<keyword evidence="9" id="KW-0238">DNA-binding</keyword>
<evidence type="ECO:0000256" key="3">
    <source>
        <dbReference type="ARBA" id="ARBA00022722"/>
    </source>
</evidence>
<name>A0A1I2BIZ1_9ACTN</name>
<dbReference type="AlphaFoldDB" id="A0A1I2BIZ1"/>
<evidence type="ECO:0000256" key="5">
    <source>
        <dbReference type="ARBA" id="ARBA00022759"/>
    </source>
</evidence>
<dbReference type="Gene3D" id="3.30.420.10">
    <property type="entry name" value="Ribonuclease H-like superfamily/Ribonuclease H"/>
    <property type="match status" value="1"/>
</dbReference>
<accession>A0A1I2BIZ1</accession>
<dbReference type="GO" id="GO:0003677">
    <property type="term" value="F:DNA binding"/>
    <property type="evidence" value="ECO:0007669"/>
    <property type="project" value="UniProtKB-KW"/>
</dbReference>
<dbReference type="InterPro" id="IPR012337">
    <property type="entry name" value="RNaseH-like_sf"/>
</dbReference>
<dbReference type="GO" id="GO:0008821">
    <property type="term" value="F:crossover junction DNA endonuclease activity"/>
    <property type="evidence" value="ECO:0007669"/>
    <property type="project" value="InterPro"/>
</dbReference>
<dbReference type="PRINTS" id="PR00696">
    <property type="entry name" value="RSOLVASERUVC"/>
</dbReference>
<dbReference type="Pfam" id="PF02075">
    <property type="entry name" value="RuvC"/>
    <property type="match status" value="1"/>
</dbReference>
<dbReference type="RefSeq" id="WP_092929266.1">
    <property type="nucleotide sequence ID" value="NZ_FOMZ01000016.1"/>
</dbReference>
<evidence type="ECO:0000256" key="11">
    <source>
        <dbReference type="ARBA" id="ARBA00023204"/>
    </source>
</evidence>
<keyword evidence="10" id="KW-0233">DNA recombination</keyword>